<comment type="caution">
    <text evidence="3">The sequence shown here is derived from an EMBL/GenBank/DDBJ whole genome shotgun (WGS) entry which is preliminary data.</text>
</comment>
<reference evidence="3 5" key="2">
    <citation type="submission" date="2019-03" db="EMBL/GenBank/DDBJ databases">
        <title>Whole Genome Sequencing of Shiga-Toxin Escherichia coli Strains from Nebraska.</title>
        <authorList>
            <person name="Abdalhamid B."/>
            <person name="Mccutchen E.L."/>
            <person name="Bouska A.C."/>
            <person name="Hinrichs S.H."/>
            <person name="Iwen P.C."/>
        </authorList>
    </citation>
    <scope>NUCLEOTIDE SEQUENCE [LARGE SCALE GENOMIC DNA]</scope>
    <source>
        <strain evidence="3 5">STEC_170836</strain>
    </source>
</reference>
<keyword evidence="1" id="KW-0812">Transmembrane</keyword>
<dbReference type="EMBL" id="VZEL01000035">
    <property type="protein sequence ID" value="KAB0121921.1"/>
    <property type="molecule type" value="Genomic_DNA"/>
</dbReference>
<sequence>MTDSQLAAFQAASLSKPETVSLLVLGLFTSVLLLWCAWTLMVAWQGVCRQRLSWQSFGAVAAHSLLLVLVSFWLVLS</sequence>
<proteinExistence type="predicted"/>
<evidence type="ECO:0000313" key="4">
    <source>
        <dbReference type="EMBL" id="MDW9353007.1"/>
    </source>
</evidence>
<evidence type="ECO:0000313" key="3">
    <source>
        <dbReference type="EMBL" id="KAB0121921.1"/>
    </source>
</evidence>
<keyword evidence="1" id="KW-1133">Transmembrane helix</keyword>
<keyword evidence="1" id="KW-0472">Membrane</keyword>
<dbReference type="Pfam" id="PF11660">
    <property type="entry name" value="DUF3262"/>
    <property type="match status" value="1"/>
</dbReference>
<accession>A0A1Q4PBK0</accession>
<evidence type="ECO:0000256" key="1">
    <source>
        <dbReference type="SAM" id="Phobius"/>
    </source>
</evidence>
<feature type="transmembrane region" description="Helical" evidence="1">
    <location>
        <begin position="56"/>
        <end position="76"/>
    </location>
</feature>
<evidence type="ECO:0000313" key="2">
    <source>
        <dbReference type="EMBL" id="HAI2140919.1"/>
    </source>
</evidence>
<protein>
    <submittedName>
        <fullName evidence="3">TIGR03758 family integrating conjugative element protein</fullName>
    </submittedName>
</protein>
<dbReference type="EMBL" id="DABDSA010000005">
    <property type="protein sequence ID" value="HAI2140919.1"/>
    <property type="molecule type" value="Genomic_DNA"/>
</dbReference>
<dbReference type="AlphaFoldDB" id="A0A1Q4PBK0"/>
<dbReference type="NCBIfam" id="TIGR03758">
    <property type="entry name" value="conj_TIGR03758"/>
    <property type="match status" value="1"/>
</dbReference>
<dbReference type="Proteomes" id="UP001271591">
    <property type="component" value="Unassembled WGS sequence"/>
</dbReference>
<dbReference type="RefSeq" id="WP_001561298.1">
    <property type="nucleotide sequence ID" value="NZ_CP027440.1"/>
</dbReference>
<organism evidence="3 5">
    <name type="scientific">Escherichia coli</name>
    <dbReference type="NCBI Taxonomy" id="562"/>
    <lineage>
        <taxon>Bacteria</taxon>
        <taxon>Pseudomonadati</taxon>
        <taxon>Pseudomonadota</taxon>
        <taxon>Gammaproteobacteria</taxon>
        <taxon>Enterobacterales</taxon>
        <taxon>Enterobacteriaceae</taxon>
        <taxon>Escherichia</taxon>
    </lineage>
</organism>
<dbReference type="EMBL" id="JAWPMK010000002">
    <property type="protein sequence ID" value="MDW9353007.1"/>
    <property type="molecule type" value="Genomic_DNA"/>
</dbReference>
<evidence type="ECO:0000313" key="5">
    <source>
        <dbReference type="Proteomes" id="UP000327073"/>
    </source>
</evidence>
<reference evidence="2" key="1">
    <citation type="journal article" date="2018" name="Genome Biol.">
        <title>SKESA: strategic k-mer extension for scrupulous assemblies.</title>
        <authorList>
            <person name="Souvorov A."/>
            <person name="Agarwala R."/>
            <person name="Lipman D.J."/>
        </authorList>
    </citation>
    <scope>NUCLEOTIDE SEQUENCE [LARGE SCALE GENOMIC DNA]</scope>
    <source>
        <strain evidence="2">BCW_4213</strain>
    </source>
</reference>
<dbReference type="Proteomes" id="UP000327073">
    <property type="component" value="Unassembled WGS sequence"/>
</dbReference>
<dbReference type="Proteomes" id="UP000852798">
    <property type="component" value="Unassembled WGS sequence"/>
</dbReference>
<reference evidence="4" key="4">
    <citation type="submission" date="2023-10" db="EMBL/GenBank/DDBJ databases">
        <title>Draft Genome Sequence of a Shiga toxin-producing Escherichia coli strain from deer meat showing an IS-element integration in the B-subunit of the Shiga toxin Stx2b gene.</title>
        <authorList>
            <person name="Projahn M."/>
            <person name="Borowiak M."/>
        </authorList>
    </citation>
    <scope>NUCLEOTIDE SEQUENCE</scope>
    <source>
        <strain evidence="4">BfR-EC-18960</strain>
    </source>
</reference>
<name>A0A1Q4PBK0_ECOLX</name>
<dbReference type="InterPro" id="IPR021676">
    <property type="entry name" value="DUF3262"/>
</dbReference>
<gene>
    <name evidence="3" type="ORF">F7F11_23355</name>
    <name evidence="2" type="ORF">HI055_001229</name>
    <name evidence="4" type="ORF">R8G00_26530</name>
</gene>
<reference evidence="2" key="3">
    <citation type="submission" date="2020-02" db="EMBL/GenBank/DDBJ databases">
        <authorList>
            <consortium name="NCBI Pathogen Detection Project"/>
        </authorList>
    </citation>
    <scope>NUCLEOTIDE SEQUENCE</scope>
    <source>
        <strain evidence="2">BCW_4213</strain>
    </source>
</reference>
<feature type="transmembrane region" description="Helical" evidence="1">
    <location>
        <begin position="20"/>
        <end position="44"/>
    </location>
</feature>